<dbReference type="CDD" id="cd00775">
    <property type="entry name" value="LysRS_core"/>
    <property type="match status" value="1"/>
</dbReference>
<dbReference type="GO" id="GO:0000287">
    <property type="term" value="F:magnesium ion binding"/>
    <property type="evidence" value="ECO:0007669"/>
    <property type="project" value="UniProtKB-UniRule"/>
</dbReference>
<dbReference type="GO" id="GO:0005829">
    <property type="term" value="C:cytosol"/>
    <property type="evidence" value="ECO:0007669"/>
    <property type="project" value="TreeGrafter"/>
</dbReference>
<evidence type="ECO:0000256" key="5">
    <source>
        <dbReference type="ARBA" id="ARBA00022598"/>
    </source>
</evidence>
<dbReference type="Proteomes" id="UP000186313">
    <property type="component" value="Unassembled WGS sequence"/>
</dbReference>
<evidence type="ECO:0000256" key="3">
    <source>
        <dbReference type="ARBA" id="ARBA00011738"/>
    </source>
</evidence>
<dbReference type="SUPFAM" id="SSF50249">
    <property type="entry name" value="Nucleic acid-binding proteins"/>
    <property type="match status" value="1"/>
</dbReference>
<dbReference type="PROSITE" id="PS50862">
    <property type="entry name" value="AA_TRNA_LIGASE_II"/>
    <property type="match status" value="1"/>
</dbReference>
<dbReference type="EMBL" id="MJMJ01000046">
    <property type="protein sequence ID" value="OLQ85610.1"/>
    <property type="molecule type" value="Genomic_DNA"/>
</dbReference>
<evidence type="ECO:0000313" key="17">
    <source>
        <dbReference type="Proteomes" id="UP000186313"/>
    </source>
</evidence>
<evidence type="ECO:0000256" key="7">
    <source>
        <dbReference type="ARBA" id="ARBA00022741"/>
    </source>
</evidence>
<protein>
    <recommendedName>
        <fullName evidence="13">Lysine--tRNA ligase</fullName>
        <ecNumber evidence="13">6.1.1.6</ecNumber>
    </recommendedName>
    <alternativeName>
        <fullName evidence="13">Lysyl-tRNA synthetase</fullName>
        <shortName evidence="13">LysRS</shortName>
    </alternativeName>
</protein>
<dbReference type="PRINTS" id="PR00982">
    <property type="entry name" value="TRNASYNTHLYS"/>
</dbReference>
<dbReference type="CDD" id="cd04322">
    <property type="entry name" value="LysRS_N"/>
    <property type="match status" value="1"/>
</dbReference>
<feature type="domain" description="Aminoacyl-transfer RNA synthetases class-II family profile" evidence="15">
    <location>
        <begin position="183"/>
        <end position="508"/>
    </location>
</feature>
<dbReference type="SUPFAM" id="SSF55681">
    <property type="entry name" value="Class II aaRS and biotin synthetases"/>
    <property type="match status" value="1"/>
</dbReference>
<comment type="caution">
    <text evidence="16">The sequence shown here is derived from an EMBL/GenBank/DDBJ whole genome shotgun (WGS) entry which is preliminary data.</text>
</comment>
<dbReference type="EC" id="6.1.1.6" evidence="13"/>
<dbReference type="RefSeq" id="WP_075711069.1">
    <property type="nucleotide sequence ID" value="NZ_MJMJ01000046.1"/>
</dbReference>
<feature type="binding site" evidence="13">
    <location>
        <position position="427"/>
    </location>
    <ligand>
        <name>Mg(2+)</name>
        <dbReference type="ChEBI" id="CHEBI:18420"/>
        <label>2</label>
    </ligand>
</feature>
<feature type="binding site" evidence="13">
    <location>
        <position position="420"/>
    </location>
    <ligand>
        <name>Mg(2+)</name>
        <dbReference type="ChEBI" id="CHEBI:18420"/>
        <label>1</label>
    </ligand>
</feature>
<evidence type="ECO:0000256" key="12">
    <source>
        <dbReference type="ARBA" id="ARBA00048573"/>
    </source>
</evidence>
<dbReference type="InterPro" id="IPR018149">
    <property type="entry name" value="Lys-tRNA-synth_II_C"/>
</dbReference>
<dbReference type="InterPro" id="IPR004365">
    <property type="entry name" value="NA-bd_OB_tRNA"/>
</dbReference>
<dbReference type="PANTHER" id="PTHR42918">
    <property type="entry name" value="LYSYL-TRNA SYNTHETASE"/>
    <property type="match status" value="1"/>
</dbReference>
<dbReference type="GO" id="GO:0004824">
    <property type="term" value="F:lysine-tRNA ligase activity"/>
    <property type="evidence" value="ECO:0007669"/>
    <property type="project" value="UniProtKB-UniRule"/>
</dbReference>
<reference evidence="16 17" key="1">
    <citation type="submission" date="2016-09" db="EMBL/GenBank/DDBJ databases">
        <title>Genomic Taxonomy of the Vibrionaceae.</title>
        <authorList>
            <person name="Gonzalez-Castillo A."/>
            <person name="Gomez-Gil B."/>
            <person name="Enciso-Ibarra K."/>
        </authorList>
    </citation>
    <scope>NUCLEOTIDE SEQUENCE [LARGE SCALE GENOMIC DNA]</scope>
    <source>
        <strain evidence="16 17">CAIM 703</strain>
    </source>
</reference>
<evidence type="ECO:0000256" key="1">
    <source>
        <dbReference type="ARBA" id="ARBA00004496"/>
    </source>
</evidence>
<keyword evidence="4 13" id="KW-0963">Cytoplasm</keyword>
<dbReference type="NCBIfam" id="NF001756">
    <property type="entry name" value="PRK00484.1"/>
    <property type="match status" value="1"/>
</dbReference>
<evidence type="ECO:0000256" key="9">
    <source>
        <dbReference type="ARBA" id="ARBA00022842"/>
    </source>
</evidence>
<dbReference type="GO" id="GO:0006430">
    <property type="term" value="P:lysyl-tRNA aminoacylation"/>
    <property type="evidence" value="ECO:0007669"/>
    <property type="project" value="UniProtKB-UniRule"/>
</dbReference>
<keyword evidence="7 13" id="KW-0547">Nucleotide-binding</keyword>
<dbReference type="GO" id="GO:0005524">
    <property type="term" value="F:ATP binding"/>
    <property type="evidence" value="ECO:0007669"/>
    <property type="project" value="UniProtKB-UniRule"/>
</dbReference>
<gene>
    <name evidence="13" type="primary">lysS</name>
    <name evidence="16" type="ORF">BIY22_13980</name>
</gene>
<dbReference type="InterPro" id="IPR044136">
    <property type="entry name" value="Lys-tRNA-ligase_II_N"/>
</dbReference>
<evidence type="ECO:0000256" key="6">
    <source>
        <dbReference type="ARBA" id="ARBA00022723"/>
    </source>
</evidence>
<organism evidence="16 17">
    <name type="scientific">Vibrio panuliri</name>
    <dbReference type="NCBI Taxonomy" id="1381081"/>
    <lineage>
        <taxon>Bacteria</taxon>
        <taxon>Pseudomonadati</taxon>
        <taxon>Pseudomonadota</taxon>
        <taxon>Gammaproteobacteria</taxon>
        <taxon>Vibrionales</taxon>
        <taxon>Vibrionaceae</taxon>
        <taxon>Vibrio</taxon>
    </lineage>
</organism>
<evidence type="ECO:0000256" key="11">
    <source>
        <dbReference type="ARBA" id="ARBA00023146"/>
    </source>
</evidence>
<dbReference type="STRING" id="1381081.BIY22_13980"/>
<feature type="binding site" evidence="13">
    <location>
        <position position="427"/>
    </location>
    <ligand>
        <name>Mg(2+)</name>
        <dbReference type="ChEBI" id="CHEBI:18420"/>
        <label>1</label>
    </ligand>
</feature>
<dbReference type="InterPro" id="IPR002313">
    <property type="entry name" value="Lys-tRNA-ligase_II"/>
</dbReference>
<dbReference type="Pfam" id="PF00152">
    <property type="entry name" value="tRNA-synt_2"/>
    <property type="match status" value="1"/>
</dbReference>
<keyword evidence="8 13" id="KW-0067">ATP-binding</keyword>
<evidence type="ECO:0000256" key="13">
    <source>
        <dbReference type="HAMAP-Rule" id="MF_00252"/>
    </source>
</evidence>
<dbReference type="FunFam" id="3.30.930.10:FF:000001">
    <property type="entry name" value="Lysine--tRNA ligase"/>
    <property type="match status" value="1"/>
</dbReference>
<dbReference type="InterPro" id="IPR006195">
    <property type="entry name" value="aa-tRNA-synth_II"/>
</dbReference>
<dbReference type="AlphaFoldDB" id="A0A1Q9H9F8"/>
<dbReference type="OrthoDB" id="9802326at2"/>
<sequence length="510" mass="57750">MTDAVQNENVQAPSAQEENKLIAERRAKLDAIRQSCKANGHPNDFRRDALAGDLQAEFGEKSKEELEELNHVVAIAGRVMAKRGPFLLLQETSGNIQAYADKAVQKVLKEQYHGLDIGDIIGVKGALHKSGKGDLYVNMEEFELLTKALRPLPEKFHGLTDQEMRYRQRYVDLIVNEDSRNAFKVRSKLVSAIRRFMESKSFMEVETPMMQVIPGGASARPFITHHNALDQQMFLRIAPELYLKRLVVGGFERVFEINRNFRNEGLSPRHNPEFTMIEFYMAYADYKDLMDLTEEMLSTVALEVLGATAMPYGDQMVEFGGQYARMTMLEAIKHYNPEHEAIQALTEEGVQDRELMVSIAESLEIYVEKFWTCGQLLEEIFGETAEPKLIQPTFITGYPADISPLARRSDDNPFFTDRFEFFIGGREVANGFSELNDAEDQDSRFKAQVDAKDAGDDEAMFYDADYITALEHGLPPTAGQGIGIDRLAMLFTNTHTIRDVILFPAMRPQA</sequence>
<proteinExistence type="inferred from homology"/>
<dbReference type="GO" id="GO:0000049">
    <property type="term" value="F:tRNA binding"/>
    <property type="evidence" value="ECO:0007669"/>
    <property type="project" value="TreeGrafter"/>
</dbReference>
<evidence type="ECO:0000256" key="4">
    <source>
        <dbReference type="ARBA" id="ARBA00022490"/>
    </source>
</evidence>
<dbReference type="InterPro" id="IPR012340">
    <property type="entry name" value="NA-bd_OB-fold"/>
</dbReference>
<keyword evidence="9 13" id="KW-0460">Magnesium</keyword>
<comment type="subunit">
    <text evidence="3 13">Homodimer.</text>
</comment>
<comment type="cofactor">
    <cofactor evidence="13 14">
        <name>Mg(2+)</name>
        <dbReference type="ChEBI" id="CHEBI:18420"/>
    </cofactor>
    <text evidence="13 14">Binds 3 Mg(2+) ions per subunit.</text>
</comment>
<keyword evidence="10 13" id="KW-0648">Protein biosynthesis</keyword>
<dbReference type="HAMAP" id="MF_00252">
    <property type="entry name" value="Lys_tRNA_synth_class2"/>
    <property type="match status" value="1"/>
</dbReference>
<dbReference type="PANTHER" id="PTHR42918:SF15">
    <property type="entry name" value="LYSINE--TRNA LIGASE, CHLOROPLASTIC_MITOCHONDRIAL"/>
    <property type="match status" value="1"/>
</dbReference>
<evidence type="ECO:0000256" key="10">
    <source>
        <dbReference type="ARBA" id="ARBA00022917"/>
    </source>
</evidence>
<comment type="similarity">
    <text evidence="2 13">Belongs to the class-II aminoacyl-tRNA synthetase family.</text>
</comment>
<keyword evidence="11 13" id="KW-0030">Aminoacyl-tRNA synthetase</keyword>
<dbReference type="InterPro" id="IPR004364">
    <property type="entry name" value="Aa-tRNA-synt_II"/>
</dbReference>
<evidence type="ECO:0000256" key="14">
    <source>
        <dbReference type="RuleBase" id="RU000336"/>
    </source>
</evidence>
<keyword evidence="6 13" id="KW-0479">Metal-binding</keyword>
<name>A0A1Q9H9F8_9VIBR</name>
<dbReference type="Pfam" id="PF01336">
    <property type="entry name" value="tRNA_anti-codon"/>
    <property type="match status" value="1"/>
</dbReference>
<evidence type="ECO:0000313" key="16">
    <source>
        <dbReference type="EMBL" id="OLQ85610.1"/>
    </source>
</evidence>
<evidence type="ECO:0000259" key="15">
    <source>
        <dbReference type="PROSITE" id="PS50862"/>
    </source>
</evidence>
<evidence type="ECO:0000256" key="8">
    <source>
        <dbReference type="ARBA" id="ARBA00022840"/>
    </source>
</evidence>
<dbReference type="GO" id="GO:0042803">
    <property type="term" value="F:protein homodimerization activity"/>
    <property type="evidence" value="ECO:0007669"/>
    <property type="project" value="UniProtKB-ARBA"/>
</dbReference>
<dbReference type="InterPro" id="IPR045864">
    <property type="entry name" value="aa-tRNA-synth_II/BPL/LPL"/>
</dbReference>
<evidence type="ECO:0000256" key="2">
    <source>
        <dbReference type="ARBA" id="ARBA00008226"/>
    </source>
</evidence>
<dbReference type="Gene3D" id="3.30.930.10">
    <property type="entry name" value="Bira Bifunctional Protein, Domain 2"/>
    <property type="match status" value="1"/>
</dbReference>
<keyword evidence="5 13" id="KW-0436">Ligase</keyword>
<dbReference type="Gene3D" id="2.40.50.140">
    <property type="entry name" value="Nucleic acid-binding proteins"/>
    <property type="match status" value="1"/>
</dbReference>
<dbReference type="FunFam" id="2.40.50.140:FF:000024">
    <property type="entry name" value="Lysine--tRNA ligase"/>
    <property type="match status" value="1"/>
</dbReference>
<dbReference type="NCBIfam" id="TIGR00499">
    <property type="entry name" value="lysS_bact"/>
    <property type="match status" value="1"/>
</dbReference>
<comment type="subcellular location">
    <subcellularLocation>
        <location evidence="1 13">Cytoplasm</location>
    </subcellularLocation>
</comment>
<accession>A0A1Q9H9F8</accession>
<comment type="catalytic activity">
    <reaction evidence="12 13 14">
        <text>tRNA(Lys) + L-lysine + ATP = L-lysyl-tRNA(Lys) + AMP + diphosphate</text>
        <dbReference type="Rhea" id="RHEA:20792"/>
        <dbReference type="Rhea" id="RHEA-COMP:9696"/>
        <dbReference type="Rhea" id="RHEA-COMP:9697"/>
        <dbReference type="ChEBI" id="CHEBI:30616"/>
        <dbReference type="ChEBI" id="CHEBI:32551"/>
        <dbReference type="ChEBI" id="CHEBI:33019"/>
        <dbReference type="ChEBI" id="CHEBI:78442"/>
        <dbReference type="ChEBI" id="CHEBI:78529"/>
        <dbReference type="ChEBI" id="CHEBI:456215"/>
        <dbReference type="EC" id="6.1.1.6"/>
    </reaction>
</comment>